<comment type="function">
    <text evidence="1">Accessory subunit of the mitochondrial membrane respiratory chain NADH dehydrogenase (Complex I), that is believed not to be involved in catalysis. Complex I functions in the transfer of electrons from NADH to the respiratory chain. The immediate electron acceptor for the enzyme is believed to be ubiquinone.</text>
</comment>
<keyword evidence="11" id="KW-0249">Electron transport</keyword>
<keyword evidence="14 17" id="KW-0472">Membrane</keyword>
<keyword evidence="13" id="KW-0496">Mitochondrion</keyword>
<evidence type="ECO:0000256" key="7">
    <source>
        <dbReference type="ARBA" id="ARBA00022660"/>
    </source>
</evidence>
<dbReference type="Proteomes" id="UP000085678">
    <property type="component" value="Unplaced"/>
</dbReference>
<dbReference type="InParanoid" id="A0A1S3JSU5"/>
<protein>
    <recommendedName>
        <fullName evidence="5">NADH dehydrogenase [ubiquinone] 1 beta subcomplex subunit 5, mitochondrial</fullName>
    </recommendedName>
    <alternativeName>
        <fullName evidence="16">Complex I-SGDH</fullName>
    </alternativeName>
    <alternativeName>
        <fullName evidence="15">NADH-ubiquinone oxidoreductase SGDH subunit</fullName>
    </alternativeName>
</protein>
<evidence type="ECO:0000256" key="17">
    <source>
        <dbReference type="SAM" id="Phobius"/>
    </source>
</evidence>
<dbReference type="AlphaFoldDB" id="A0A1S3JSU5"/>
<organism evidence="18 19">
    <name type="scientific">Lingula anatina</name>
    <name type="common">Brachiopod</name>
    <name type="synonym">Lingula unguis</name>
    <dbReference type="NCBI Taxonomy" id="7574"/>
    <lineage>
        <taxon>Eukaryota</taxon>
        <taxon>Metazoa</taxon>
        <taxon>Spiralia</taxon>
        <taxon>Lophotrochozoa</taxon>
        <taxon>Brachiopoda</taxon>
        <taxon>Linguliformea</taxon>
        <taxon>Lingulata</taxon>
        <taxon>Lingulida</taxon>
        <taxon>Linguloidea</taxon>
        <taxon>Lingulidae</taxon>
        <taxon>Lingula</taxon>
    </lineage>
</organism>
<comment type="similarity">
    <text evidence="3">Belongs to the complex I NDUFB5 subunit family.</text>
</comment>
<evidence type="ECO:0000256" key="10">
    <source>
        <dbReference type="ARBA" id="ARBA00022946"/>
    </source>
</evidence>
<comment type="subcellular location">
    <subcellularLocation>
        <location evidence="2">Mitochondrion inner membrane</location>
        <topology evidence="2">Single-pass membrane protein</topology>
    </subcellularLocation>
</comment>
<dbReference type="RefSeq" id="XP_013413445.1">
    <property type="nucleotide sequence ID" value="XM_013557991.1"/>
</dbReference>
<dbReference type="GO" id="GO:0005743">
    <property type="term" value="C:mitochondrial inner membrane"/>
    <property type="evidence" value="ECO:0007669"/>
    <property type="project" value="UniProtKB-SubCell"/>
</dbReference>
<evidence type="ECO:0000256" key="12">
    <source>
        <dbReference type="ARBA" id="ARBA00022989"/>
    </source>
</evidence>
<keyword evidence="8 17" id="KW-0812">Transmembrane</keyword>
<evidence type="ECO:0000256" key="9">
    <source>
        <dbReference type="ARBA" id="ARBA00022792"/>
    </source>
</evidence>
<evidence type="ECO:0000256" key="15">
    <source>
        <dbReference type="ARBA" id="ARBA00032395"/>
    </source>
</evidence>
<feature type="transmembrane region" description="Helical" evidence="17">
    <location>
        <begin position="62"/>
        <end position="82"/>
    </location>
</feature>
<evidence type="ECO:0000256" key="1">
    <source>
        <dbReference type="ARBA" id="ARBA00003195"/>
    </source>
</evidence>
<evidence type="ECO:0000256" key="16">
    <source>
        <dbReference type="ARBA" id="ARBA00032550"/>
    </source>
</evidence>
<evidence type="ECO:0000313" key="19">
    <source>
        <dbReference type="RefSeq" id="XP_013413445.1"/>
    </source>
</evidence>
<evidence type="ECO:0000256" key="4">
    <source>
        <dbReference type="ARBA" id="ARBA00011533"/>
    </source>
</evidence>
<evidence type="ECO:0000256" key="11">
    <source>
        <dbReference type="ARBA" id="ARBA00022982"/>
    </source>
</evidence>
<keyword evidence="10" id="KW-0809">Transit peptide</keyword>
<evidence type="ECO:0000256" key="3">
    <source>
        <dbReference type="ARBA" id="ARBA00007152"/>
    </source>
</evidence>
<evidence type="ECO:0000256" key="14">
    <source>
        <dbReference type="ARBA" id="ARBA00023136"/>
    </source>
</evidence>
<keyword evidence="18" id="KW-1185">Reference proteome</keyword>
<keyword evidence="7" id="KW-0679">Respiratory chain</keyword>
<evidence type="ECO:0000256" key="6">
    <source>
        <dbReference type="ARBA" id="ARBA00022448"/>
    </source>
</evidence>
<dbReference type="OrthoDB" id="9995605at2759"/>
<dbReference type="KEGG" id="lak:106175838"/>
<dbReference type="STRING" id="7574.A0A1S3JSU5"/>
<evidence type="ECO:0000313" key="18">
    <source>
        <dbReference type="Proteomes" id="UP000085678"/>
    </source>
</evidence>
<dbReference type="InterPro" id="IPR019173">
    <property type="entry name" value="NADH_UbQ_OxRdtase_B5_su"/>
</dbReference>
<dbReference type="Pfam" id="PF09781">
    <property type="entry name" value="NDUF_B5"/>
    <property type="match status" value="1"/>
</dbReference>
<evidence type="ECO:0000256" key="5">
    <source>
        <dbReference type="ARBA" id="ARBA00015175"/>
    </source>
</evidence>
<keyword evidence="6" id="KW-0813">Transport</keyword>
<sequence length="184" mass="21999">MAAIGRCAKLCLYRPQSSLLRQSLSLLPKSPEVQCARWGHGRVMNVRDGQYLTKALWNDMQFWFFVGFIPLTGIALYANIFVGEAKLEEIPEGYCPEEYEYFKHPISRWMVKYMFNPPEKVYERSLSVIYWTLKRDRERQLRKLVKYYQGTRGDQKGWYFIDAGLSQRIPWGREQYEYTLDNFY</sequence>
<dbReference type="GeneID" id="106175838"/>
<keyword evidence="12 17" id="KW-1133">Transmembrane helix</keyword>
<dbReference type="FunCoup" id="A0A1S3JSU5">
    <property type="interactions" value="1384"/>
</dbReference>
<evidence type="ECO:0000256" key="8">
    <source>
        <dbReference type="ARBA" id="ARBA00022692"/>
    </source>
</evidence>
<evidence type="ECO:0000256" key="13">
    <source>
        <dbReference type="ARBA" id="ARBA00023128"/>
    </source>
</evidence>
<dbReference type="PANTHER" id="PTHR13178:SF0">
    <property type="entry name" value="NADH DEHYDROGENASE [UBIQUINONE] 1 BETA SUBCOMPLEX SUBUNIT 5, MITOCHONDRIAL"/>
    <property type="match status" value="1"/>
</dbReference>
<proteinExistence type="inferred from homology"/>
<evidence type="ECO:0000256" key="2">
    <source>
        <dbReference type="ARBA" id="ARBA00004434"/>
    </source>
</evidence>
<reference evidence="19" key="1">
    <citation type="submission" date="2025-08" db="UniProtKB">
        <authorList>
            <consortium name="RefSeq"/>
        </authorList>
    </citation>
    <scope>IDENTIFICATION</scope>
    <source>
        <tissue evidence="19">Gonads</tissue>
    </source>
</reference>
<accession>A0A1S3JSU5</accession>
<name>A0A1S3JSU5_LINAN</name>
<gene>
    <name evidence="19" type="primary">LOC106175838</name>
</gene>
<comment type="subunit">
    <text evidence="4">Complex I is composed of 45 different subunits.</text>
</comment>
<keyword evidence="9" id="KW-0999">Mitochondrion inner membrane</keyword>
<dbReference type="PANTHER" id="PTHR13178">
    <property type="entry name" value="NADH-UBIQUINONE OXIDOREDUCTASE SGDH SUBUNIT"/>
    <property type="match status" value="1"/>
</dbReference>